<keyword evidence="1" id="KW-1133">Transmembrane helix</keyword>
<keyword evidence="1" id="KW-0812">Transmembrane</keyword>
<evidence type="ECO:0000313" key="2">
    <source>
        <dbReference type="EMBL" id="EFU38852.1"/>
    </source>
</evidence>
<organism evidence="2 3">
    <name type="scientific">Paenibacillus vortex V453</name>
    <dbReference type="NCBI Taxonomy" id="715225"/>
    <lineage>
        <taxon>Bacteria</taxon>
        <taxon>Bacillati</taxon>
        <taxon>Bacillota</taxon>
        <taxon>Bacilli</taxon>
        <taxon>Bacillales</taxon>
        <taxon>Paenibacillaceae</taxon>
        <taxon>Paenibacillus</taxon>
    </lineage>
</organism>
<feature type="transmembrane region" description="Helical" evidence="1">
    <location>
        <begin position="33"/>
        <end position="52"/>
    </location>
</feature>
<proteinExistence type="predicted"/>
<keyword evidence="1" id="KW-0472">Membrane</keyword>
<dbReference type="KEGG" id="pvo:PVOR_27799"/>
<gene>
    <name evidence="2" type="ORF">PVOR_27799</name>
</gene>
<evidence type="ECO:0000256" key="1">
    <source>
        <dbReference type="SAM" id="Phobius"/>
    </source>
</evidence>
<dbReference type="EMBL" id="ADHJ01000045">
    <property type="protein sequence ID" value="EFU38852.1"/>
    <property type="molecule type" value="Genomic_DNA"/>
</dbReference>
<dbReference type="GeneID" id="97553779"/>
<dbReference type="Proteomes" id="UP000003094">
    <property type="component" value="Unassembled WGS sequence"/>
</dbReference>
<protein>
    <submittedName>
        <fullName evidence="2">Uncharacterized protein</fullName>
    </submittedName>
</protein>
<reference evidence="2 3" key="1">
    <citation type="journal article" date="2010" name="BMC Genomics">
        <title>Genome sequence of the pattern forming Paenibacillus vortex bacterium reveals potential for thriving in complex environments.</title>
        <authorList>
            <person name="Sirota-Madi A."/>
            <person name="Olender T."/>
            <person name="Helman Y."/>
            <person name="Ingham C."/>
            <person name="Brainis I."/>
            <person name="Roth D."/>
            <person name="Hagi E."/>
            <person name="Brodsky L."/>
            <person name="Leshkowitz D."/>
            <person name="Galatenko V."/>
            <person name="Nikolaev V."/>
            <person name="Mugasimangalam R.C."/>
            <person name="Bransburg-Zabary S."/>
            <person name="Gutnick D.L."/>
            <person name="Lancet D."/>
            <person name="Ben-Jacob E."/>
        </authorList>
    </citation>
    <scope>NUCLEOTIDE SEQUENCE [LARGE SCALE GENOMIC DNA]</scope>
    <source>
        <strain evidence="2 3">V453</strain>
    </source>
</reference>
<dbReference type="RefSeq" id="WP_006212284.1">
    <property type="nucleotide sequence ID" value="NZ_ADHJ01000045.1"/>
</dbReference>
<accession>A0A2R9SNB5</accession>
<comment type="caution">
    <text evidence="2">The sequence shown here is derived from an EMBL/GenBank/DDBJ whole genome shotgun (WGS) entry which is preliminary data.</text>
</comment>
<name>A0A2R9SNB5_9BACL</name>
<sequence>MSRQRQDHDVEIETRNIEERSDSSRVASTLIKYVAYLIIFFGFLYFLIKYVFPMF</sequence>
<keyword evidence="3" id="KW-1185">Reference proteome</keyword>
<evidence type="ECO:0000313" key="3">
    <source>
        <dbReference type="Proteomes" id="UP000003094"/>
    </source>
</evidence>
<dbReference type="AlphaFoldDB" id="A0A2R9SNB5"/>